<feature type="chain" id="PRO_5046587678" evidence="1">
    <location>
        <begin position="23"/>
        <end position="235"/>
    </location>
</feature>
<comment type="caution">
    <text evidence="3">The sequence shown here is derived from an EMBL/GenBank/DDBJ whole genome shotgun (WGS) entry which is preliminary data.</text>
</comment>
<name>A0ABT5DFT8_9BACT</name>
<dbReference type="Gene3D" id="2.60.40.2230">
    <property type="entry name" value="Uncharacterised protein YcnI-like PF07987, DUF1775"/>
    <property type="match status" value="1"/>
</dbReference>
<dbReference type="Pfam" id="PF07987">
    <property type="entry name" value="DUF1775"/>
    <property type="match status" value="1"/>
</dbReference>
<reference evidence="3 4" key="1">
    <citation type="submission" date="2022-11" db="EMBL/GenBank/DDBJ databases">
        <title>Minimal conservation of predation-associated metabolite biosynthetic gene clusters underscores biosynthetic potential of Myxococcota including descriptions for ten novel species: Archangium lansinium sp. nov., Myxococcus landrumus sp. nov., Nannocystis bai.</title>
        <authorList>
            <person name="Ahearne A."/>
            <person name="Stevens C."/>
            <person name="Dowd S."/>
        </authorList>
    </citation>
    <scope>NUCLEOTIDE SEQUENCE [LARGE SCALE GENOMIC DNA]</scope>
    <source>
        <strain evidence="3 4">NCWAL01</strain>
    </source>
</reference>
<feature type="signal peptide" evidence="1">
    <location>
        <begin position="1"/>
        <end position="22"/>
    </location>
</feature>
<dbReference type="Proteomes" id="UP001221838">
    <property type="component" value="Unassembled WGS sequence"/>
</dbReference>
<gene>
    <name evidence="3" type="ORF">POL68_25955</name>
</gene>
<evidence type="ECO:0000313" key="3">
    <source>
        <dbReference type="EMBL" id="MDC0711939.1"/>
    </source>
</evidence>
<dbReference type="InterPro" id="IPR012533">
    <property type="entry name" value="YcnI-copper_dom"/>
</dbReference>
<dbReference type="RefSeq" id="WP_272141957.1">
    <property type="nucleotide sequence ID" value="NZ_JAQNDM010000002.1"/>
</dbReference>
<evidence type="ECO:0000259" key="2">
    <source>
        <dbReference type="Pfam" id="PF07987"/>
    </source>
</evidence>
<accession>A0ABT5DFT8</accession>
<keyword evidence="1" id="KW-0732">Signal</keyword>
<feature type="domain" description="YncI copper-binding" evidence="2">
    <location>
        <begin position="23"/>
        <end position="164"/>
    </location>
</feature>
<keyword evidence="4" id="KW-1185">Reference proteome</keyword>
<sequence>MTASPRLLLAAVAALLCTAAEAHVSVLSGPVIAGNNQELTFNVPHGCSGADTFRIEVRIPAGVTSVRPLDSMFGKAVLSKDAEGVLKSVVWTKPAADVLPGDTHLYRVSLSALLPSTPFTTLFFPTIQSCRAADGTESVVEWTAASTDHDHGGGTPPTTNPAPFVFLLPARSPGWNKYTVDQHVHDLSVFKDAQIVWTGNTAYSANPLVLSLIEKEQGTQVLKEIHPGTEIWVKY</sequence>
<organism evidence="3 4">
    <name type="scientific">Stigmatella ashevillensis</name>
    <dbReference type="NCBI Taxonomy" id="2995309"/>
    <lineage>
        <taxon>Bacteria</taxon>
        <taxon>Pseudomonadati</taxon>
        <taxon>Myxococcota</taxon>
        <taxon>Myxococcia</taxon>
        <taxon>Myxococcales</taxon>
        <taxon>Cystobacterineae</taxon>
        <taxon>Archangiaceae</taxon>
        <taxon>Stigmatella</taxon>
    </lineage>
</organism>
<dbReference type="CDD" id="cd08545">
    <property type="entry name" value="YcnI_like"/>
    <property type="match status" value="1"/>
</dbReference>
<dbReference type="EMBL" id="JAQNDM010000002">
    <property type="protein sequence ID" value="MDC0711939.1"/>
    <property type="molecule type" value="Genomic_DNA"/>
</dbReference>
<protein>
    <submittedName>
        <fullName evidence="3">YcnI family protein</fullName>
    </submittedName>
</protein>
<proteinExistence type="predicted"/>
<evidence type="ECO:0000256" key="1">
    <source>
        <dbReference type="SAM" id="SignalP"/>
    </source>
</evidence>
<evidence type="ECO:0000313" key="4">
    <source>
        <dbReference type="Proteomes" id="UP001221838"/>
    </source>
</evidence>
<dbReference type="InterPro" id="IPR038507">
    <property type="entry name" value="YcnI-like_sf"/>
</dbReference>